<dbReference type="Pfam" id="PF00890">
    <property type="entry name" value="FAD_binding_2"/>
    <property type="match status" value="1"/>
</dbReference>
<comment type="subcellular location">
    <subcellularLocation>
        <location evidence="12">Cytoplasm</location>
    </subcellularLocation>
</comment>
<dbReference type="Gene3D" id="3.50.50.60">
    <property type="entry name" value="FAD/NAD(P)-binding domain"/>
    <property type="match status" value="1"/>
</dbReference>
<dbReference type="AlphaFoldDB" id="A0A1M6IYB7"/>
<dbReference type="GO" id="GO:0005737">
    <property type="term" value="C:cytoplasm"/>
    <property type="evidence" value="ECO:0007669"/>
    <property type="project" value="UniProtKB-SubCell"/>
</dbReference>
<dbReference type="PANTHER" id="PTHR42716">
    <property type="entry name" value="L-ASPARTATE OXIDASE"/>
    <property type="match status" value="1"/>
</dbReference>
<keyword evidence="7 12" id="KW-0274">FAD</keyword>
<dbReference type="STRING" id="1123071.SAMN02745181_1952"/>
<dbReference type="Gene3D" id="3.90.700.10">
    <property type="entry name" value="Succinate dehydrogenase/fumarate reductase flavoprotein, catalytic domain"/>
    <property type="match status" value="1"/>
</dbReference>
<dbReference type="EMBL" id="FQYR01000003">
    <property type="protein sequence ID" value="SHJ39444.1"/>
    <property type="molecule type" value="Genomic_DNA"/>
</dbReference>
<dbReference type="PIRSF" id="PIRSF000171">
    <property type="entry name" value="SDHA_APRA_LASPO"/>
    <property type="match status" value="1"/>
</dbReference>
<comment type="pathway">
    <text evidence="2 12">Cofactor biosynthesis; NAD(+) biosynthesis; iminoaspartate from L-aspartate (oxidase route): step 1/1.</text>
</comment>
<dbReference type="InterPro" id="IPR015939">
    <property type="entry name" value="Fum_Rdtase/Succ_DH_flav-like_C"/>
</dbReference>
<dbReference type="SUPFAM" id="SSF56425">
    <property type="entry name" value="Succinate dehydrogenase/fumarate reductase flavoprotein, catalytic domain"/>
    <property type="match status" value="1"/>
</dbReference>
<evidence type="ECO:0000313" key="16">
    <source>
        <dbReference type="Proteomes" id="UP000184510"/>
    </source>
</evidence>
<name>A0A1M6IYB7_9BACT</name>
<evidence type="ECO:0000256" key="11">
    <source>
        <dbReference type="PIRSR" id="PIRSR000171-1"/>
    </source>
</evidence>
<dbReference type="FunCoup" id="A0A1M6IYB7">
    <property type="interactions" value="398"/>
</dbReference>
<evidence type="ECO:0000256" key="4">
    <source>
        <dbReference type="ARBA" id="ARBA00012173"/>
    </source>
</evidence>
<dbReference type="FunFam" id="3.90.700.10:FF:000002">
    <property type="entry name" value="L-aspartate oxidase"/>
    <property type="match status" value="1"/>
</dbReference>
<feature type="active site" description="Proton acceptor" evidence="11">
    <location>
        <position position="292"/>
    </location>
</feature>
<reference evidence="15 16" key="1">
    <citation type="submission" date="2016-11" db="EMBL/GenBank/DDBJ databases">
        <authorList>
            <person name="Jaros S."/>
            <person name="Januszkiewicz K."/>
            <person name="Wedrychowicz H."/>
        </authorList>
    </citation>
    <scope>NUCLEOTIDE SEQUENCE [LARGE SCALE GENOMIC DNA]</scope>
    <source>
        <strain evidence="15 16">DSM 18772</strain>
    </source>
</reference>
<dbReference type="NCBIfam" id="NF006567">
    <property type="entry name" value="PRK09077.1"/>
    <property type="match status" value="1"/>
</dbReference>
<evidence type="ECO:0000256" key="3">
    <source>
        <dbReference type="ARBA" id="ARBA00008562"/>
    </source>
</evidence>
<evidence type="ECO:0000259" key="14">
    <source>
        <dbReference type="Pfam" id="PF02910"/>
    </source>
</evidence>
<protein>
    <recommendedName>
        <fullName evidence="4 10">L-aspartate oxidase</fullName>
        <ecNumber evidence="4 10">1.4.3.16</ecNumber>
    </recommendedName>
</protein>
<organism evidence="15 16">
    <name type="scientific">Rubritalea squalenifaciens DSM 18772</name>
    <dbReference type="NCBI Taxonomy" id="1123071"/>
    <lineage>
        <taxon>Bacteria</taxon>
        <taxon>Pseudomonadati</taxon>
        <taxon>Verrucomicrobiota</taxon>
        <taxon>Verrucomicrobiia</taxon>
        <taxon>Verrucomicrobiales</taxon>
        <taxon>Rubritaleaceae</taxon>
        <taxon>Rubritalea</taxon>
    </lineage>
</organism>
<dbReference type="InterPro" id="IPR003953">
    <property type="entry name" value="FAD-dep_OxRdtase_2_FAD-bd"/>
</dbReference>
<keyword evidence="8 12" id="KW-0560">Oxidoreductase</keyword>
<comment type="cofactor">
    <cofactor evidence="1 12">
        <name>FAD</name>
        <dbReference type="ChEBI" id="CHEBI:57692"/>
    </cofactor>
</comment>
<dbReference type="PRINTS" id="PR00411">
    <property type="entry name" value="PNDRDTASEI"/>
</dbReference>
<comment type="similarity">
    <text evidence="3 12">Belongs to the FAD-dependent oxidoreductase 2 family. NadB subfamily.</text>
</comment>
<evidence type="ECO:0000256" key="1">
    <source>
        <dbReference type="ARBA" id="ARBA00001974"/>
    </source>
</evidence>
<sequence length="540" mass="59687">MTSDFLVIGTGIAGLSFALKAAKHGSVTVITKGQLIESNTAWAQGGISAVLEPSLREDGDTFEKHIADTLDAGAGLCKEDVVRTIVEEGTETIHDLVNHGVHFDHDDQEPSQFALGKEGGHTKRRVLHSKDTTGYAIVSALIEQAKEDPNITLLEEHFAIDLITTGKLGVVTEDRVLGAYVLDEASGDVHIFRSDRIVLATGGCGKVYLYTTNPDSATGDGVAMAWRAGATISNMEFVQFHPTCFYNPAATGAKARSFLVSEAVRGEGAKLINDKGEDFTLEHDPRGSLAPRDIVARAIDHEIKKTGANCVYLDVTHKPKGFMQERFPHIYNTLKGFGLDCEKDPIPVVPAAHYQCGGVVTDVNGRTTIRGLYAIGEVACTGLHGANRLASNSLLEGNAVARRAVDAMIKSYPLEKEAPQPPSIPKWEHGDTTPPHEQVLISHNWDEIRRLMWNYVSIVRTDNRLQRASRRLRNLRKEVREFYWGHRVNSDILELRNLVTVSALVVDCAIRRKESRGIHYTLDYPERDDHYLHDTELRRF</sequence>
<evidence type="ECO:0000256" key="8">
    <source>
        <dbReference type="ARBA" id="ARBA00023002"/>
    </source>
</evidence>
<dbReference type="InterPro" id="IPR037099">
    <property type="entry name" value="Fum_R/Succ_DH_flav-like_C_sf"/>
</dbReference>
<evidence type="ECO:0000313" key="15">
    <source>
        <dbReference type="EMBL" id="SHJ39444.1"/>
    </source>
</evidence>
<dbReference type="Gene3D" id="1.20.58.100">
    <property type="entry name" value="Fumarate reductase/succinate dehydrogenase flavoprotein-like, C-terminal domain"/>
    <property type="match status" value="1"/>
</dbReference>
<keyword evidence="6 12" id="KW-0662">Pyridine nucleotide biosynthesis</keyword>
<evidence type="ECO:0000256" key="9">
    <source>
        <dbReference type="ARBA" id="ARBA00048305"/>
    </source>
</evidence>
<dbReference type="PANTHER" id="PTHR42716:SF2">
    <property type="entry name" value="L-ASPARTATE OXIDASE, CHLOROPLASTIC"/>
    <property type="match status" value="1"/>
</dbReference>
<dbReference type="Pfam" id="PF02910">
    <property type="entry name" value="Succ_DH_flav_C"/>
    <property type="match status" value="1"/>
</dbReference>
<dbReference type="InterPro" id="IPR005288">
    <property type="entry name" value="NadB"/>
</dbReference>
<evidence type="ECO:0000256" key="12">
    <source>
        <dbReference type="RuleBase" id="RU362049"/>
    </source>
</evidence>
<dbReference type="FunFam" id="1.20.58.100:FF:000002">
    <property type="entry name" value="L-aspartate oxidase"/>
    <property type="match status" value="1"/>
</dbReference>
<evidence type="ECO:0000256" key="5">
    <source>
        <dbReference type="ARBA" id="ARBA00022630"/>
    </source>
</evidence>
<dbReference type="EC" id="1.4.3.16" evidence="4 10"/>
<feature type="domain" description="Fumarate reductase/succinate dehydrogenase flavoprotein-like C-terminal" evidence="14">
    <location>
        <begin position="446"/>
        <end position="535"/>
    </location>
</feature>
<feature type="domain" description="FAD-dependent oxidoreductase 2 FAD-binding" evidence="13">
    <location>
        <begin position="4"/>
        <end position="394"/>
    </location>
</feature>
<dbReference type="InterPro" id="IPR027477">
    <property type="entry name" value="Succ_DH/fumarate_Rdtase_cat_sf"/>
</dbReference>
<gene>
    <name evidence="15" type="ORF">SAMN02745181_1952</name>
</gene>
<dbReference type="InParanoid" id="A0A1M6IYB7"/>
<keyword evidence="5 12" id="KW-0285">Flavoprotein</keyword>
<evidence type="ECO:0000259" key="13">
    <source>
        <dbReference type="Pfam" id="PF00890"/>
    </source>
</evidence>
<evidence type="ECO:0000256" key="10">
    <source>
        <dbReference type="NCBIfam" id="TIGR00551"/>
    </source>
</evidence>
<dbReference type="Proteomes" id="UP000184510">
    <property type="component" value="Unassembled WGS sequence"/>
</dbReference>
<dbReference type="SUPFAM" id="SSF51905">
    <property type="entry name" value="FAD/NAD(P)-binding domain"/>
    <property type="match status" value="1"/>
</dbReference>
<dbReference type="PRINTS" id="PR00368">
    <property type="entry name" value="FADPNR"/>
</dbReference>
<comment type="catalytic activity">
    <reaction evidence="9">
        <text>L-aspartate + O2 = iminosuccinate + H2O2</text>
        <dbReference type="Rhea" id="RHEA:25876"/>
        <dbReference type="ChEBI" id="CHEBI:15379"/>
        <dbReference type="ChEBI" id="CHEBI:16240"/>
        <dbReference type="ChEBI" id="CHEBI:29991"/>
        <dbReference type="ChEBI" id="CHEBI:77875"/>
        <dbReference type="EC" id="1.4.3.16"/>
    </reaction>
    <physiologicalReaction direction="left-to-right" evidence="9">
        <dbReference type="Rhea" id="RHEA:25877"/>
    </physiologicalReaction>
</comment>
<dbReference type="RefSeq" id="WP_143183525.1">
    <property type="nucleotide sequence ID" value="NZ_FQYR01000003.1"/>
</dbReference>
<evidence type="ECO:0000256" key="2">
    <source>
        <dbReference type="ARBA" id="ARBA00004950"/>
    </source>
</evidence>
<evidence type="ECO:0000256" key="6">
    <source>
        <dbReference type="ARBA" id="ARBA00022642"/>
    </source>
</evidence>
<dbReference type="GO" id="GO:0034628">
    <property type="term" value="P:'de novo' NAD+ biosynthetic process from L-aspartate"/>
    <property type="evidence" value="ECO:0007669"/>
    <property type="project" value="TreeGrafter"/>
</dbReference>
<keyword evidence="16" id="KW-1185">Reference proteome</keyword>
<dbReference type="SUPFAM" id="SSF46977">
    <property type="entry name" value="Succinate dehydrogenase/fumarate reductase flavoprotein C-terminal domain"/>
    <property type="match status" value="1"/>
</dbReference>
<dbReference type="InterPro" id="IPR036188">
    <property type="entry name" value="FAD/NAD-bd_sf"/>
</dbReference>
<evidence type="ECO:0000256" key="7">
    <source>
        <dbReference type="ARBA" id="ARBA00022827"/>
    </source>
</evidence>
<accession>A0A1M6IYB7</accession>
<dbReference type="GO" id="GO:0008734">
    <property type="term" value="F:L-aspartate oxidase activity"/>
    <property type="evidence" value="ECO:0007669"/>
    <property type="project" value="UniProtKB-UniRule"/>
</dbReference>
<dbReference type="UniPathway" id="UPA00253">
    <property type="reaction ID" value="UER00326"/>
</dbReference>
<dbReference type="NCBIfam" id="TIGR00551">
    <property type="entry name" value="nadB"/>
    <property type="match status" value="1"/>
</dbReference>
<proteinExistence type="inferred from homology"/>
<comment type="function">
    <text evidence="12">Catalyzes the oxidation of L-aspartate to iminoaspartate.</text>
</comment>
<dbReference type="OrthoDB" id="9806724at2"/>